<dbReference type="Proteomes" id="UP000887578">
    <property type="component" value="Unplaced"/>
</dbReference>
<reference evidence="3" key="1">
    <citation type="submission" date="2022-11" db="UniProtKB">
        <authorList>
            <consortium name="WormBaseParasite"/>
        </authorList>
    </citation>
    <scope>IDENTIFICATION</scope>
</reference>
<evidence type="ECO:0000313" key="2">
    <source>
        <dbReference type="Proteomes" id="UP000887578"/>
    </source>
</evidence>
<dbReference type="WBParaSite" id="PDA_v2.g25123.t1">
    <property type="protein sequence ID" value="PDA_v2.g25123.t1"/>
    <property type="gene ID" value="PDA_v2.g25123"/>
</dbReference>
<proteinExistence type="predicted"/>
<evidence type="ECO:0000256" key="1">
    <source>
        <dbReference type="SAM" id="SignalP"/>
    </source>
</evidence>
<feature type="signal peptide" evidence="1">
    <location>
        <begin position="1"/>
        <end position="16"/>
    </location>
</feature>
<evidence type="ECO:0000313" key="3">
    <source>
        <dbReference type="WBParaSite" id="PDA_v2.g25123.t1"/>
    </source>
</evidence>
<dbReference type="AlphaFoldDB" id="A0A914QD85"/>
<keyword evidence="1" id="KW-0732">Signal</keyword>
<keyword evidence="2" id="KW-1185">Reference proteome</keyword>
<sequence length="178" mass="20230">MKQFYLLLLFIVGLSAIVYHGDRRHWTIVDADGKTNIALRLLNEQVDLIFPSDKSFHDIASDMKLYSPSGNVQCQDTTNKLGFTLLFDDRNHIRGEINTIMVKGIYKVKMFLYEKCDTAEFPGAYATGIIEGAEKPLENTGRICFTEDVPFQQYGSDATRNSMKLQVTPAKLYVCKRC</sequence>
<organism evidence="2 3">
    <name type="scientific">Panagrolaimus davidi</name>
    <dbReference type="NCBI Taxonomy" id="227884"/>
    <lineage>
        <taxon>Eukaryota</taxon>
        <taxon>Metazoa</taxon>
        <taxon>Ecdysozoa</taxon>
        <taxon>Nematoda</taxon>
        <taxon>Chromadorea</taxon>
        <taxon>Rhabditida</taxon>
        <taxon>Tylenchina</taxon>
        <taxon>Panagrolaimomorpha</taxon>
        <taxon>Panagrolaimoidea</taxon>
        <taxon>Panagrolaimidae</taxon>
        <taxon>Panagrolaimus</taxon>
    </lineage>
</organism>
<name>A0A914QD85_9BILA</name>
<accession>A0A914QD85</accession>
<protein>
    <submittedName>
        <fullName evidence="3">Uncharacterized protein</fullName>
    </submittedName>
</protein>
<feature type="chain" id="PRO_5037111194" evidence="1">
    <location>
        <begin position="17"/>
        <end position="178"/>
    </location>
</feature>